<accession>A0A8J5J0A0</accession>
<dbReference type="Proteomes" id="UP000709295">
    <property type="component" value="Unassembled WGS sequence"/>
</dbReference>
<feature type="domain" description="Response regulatory" evidence="10">
    <location>
        <begin position="409"/>
        <end position="540"/>
    </location>
</feature>
<dbReference type="SMART" id="SM00248">
    <property type="entry name" value="ANK"/>
    <property type="match status" value="1"/>
</dbReference>
<keyword evidence="8" id="KW-1133">Transmembrane helix</keyword>
<evidence type="ECO:0008006" key="13">
    <source>
        <dbReference type="Google" id="ProtNLM"/>
    </source>
</evidence>
<feature type="transmembrane region" description="Helical" evidence="8">
    <location>
        <begin position="1919"/>
        <end position="1947"/>
    </location>
</feature>
<dbReference type="PROSITE" id="PS50088">
    <property type="entry name" value="ANK_REPEAT"/>
    <property type="match status" value="1"/>
</dbReference>
<sequence length="2166" mass="240448">MPPPPLAIKADASSRGRSFPTPFKCSGDFCGFALQLSQADPANAHRAGGRRAAAPPPQAAAASALSLLFSKEELRVLGDANLSRLVTAMEIALSTGKSSDGKQLEGGELRVITYKSIALGRTSKEHLQKAIQASSQLQSSGDSPTKAGRRQQSRLLDNTLALELRESSRSRVFGEMDGVANYYRQVRVCADCYSVYALLDQARQMAVGPLAVDENVLSQQKQQQLKRKQQQLSRKRVLIEEKWEERVAQEVYEREAILLRKRHDGSKHRHLAEVAESAETSEETESSSTLPVLANTSSSARSNTDLFRADNDKSRLQNSSKHAVSMPSLQNPETASPKNSKSTATFSMNQPREQKQLLRNNGTFVGMDNYLRGVTKRIQAPSLEPGQLFREGANTKGSTKVDSSAGPASILLISSDTAVLDDVHRKLRSLASPAFELEVESMTDGRQALRAAQDFDYDVILVERDLARGDMTGLEFSRLLRQSQLKRRLQANVMNPTTILCVSSQTTPDDLQLYKDSGMDGCIGKPVHSESLHHTLQAALCARKTLPSRQRPSSSAGNEEVHAATLALAKAKEEQRARQRRHRRRLEASQSLAMPGLAEMDARDDYAHGTFQMDAETSIPFCVMGGAQTSVADKITDPTDSSETFFNLVIVHDLFDTWERLQILLQPLVARYRGRVQVLLWNYPGQAYTTWRRGTLLHNTFHVACLSALLGHVTGASGGDRLLRDKPYHLVGIGNGGNIAMSFCCSLQPRDVNTRSLVLLNSFAHVDAQLAQFLHDSAKVLTCTPESRPDLPVYFHARFLFSASYLARVSTPLALNLYTAVLNPITLEGRQALTLGALAHHDLRPDLKRLRAPLISLCSVQNGLIDAGGHVETILALANLELVDSVGKVLRYRRVKSVQQQQSAGHSKRPSCVIWLPGGHEALQECKQDVLVLFEQLVTGFHELNDVPHGTSRKLRELSPEKQKSRCEDEPQRGISDNQSKKNEKPQRNFEDAFIDRVLTTVKEAVPTNTRPQSGLQKPLDGAQWRLHQQQIADQTALEASVGMSKSQAADPHSNQHGATKPSKLIALTTWDPTTPAFERISTNVVYQPGAGSKIYPLLPEVKEYMGWRVRRNQKRLQRMAAMARAIQRAFRAFYARTLTRRLHREKCAVNLQRLWRARVARKRYKGLKREDWAARLLQRHWRGKMGRTSYKQRMFEYLAALDIQRIARGWLARRSVLRRQLQTHRSIVRIQQVMRRYAARRKMFKQRRQRNAAMNIQRVFRGLLGRRRFTHEREKFLFSKTQSQGLTFGKQLLLEYKLYGTKLQSDVALLAREKSDVEAQAEKLVKEICEFDEGIRLLETELLDLGKAETDSNAPGGVTRTLDETAKWALREQKMRLDREFSQMLAQIAQRREKLVTLEETLARVDQERLRKEEELKALERKLVLLLDEQQKQLTRIRDKQETRSQLALDLIPPGSVLTSSMPSGPGSVFANSPVATGPTTSSPIASTFGPGSGVRAVPGGFTPQQRQEAASLMESTETMMKFGFMSMSMTYFSSMNMVRAMRKIGAHHLTLDSAAAVSQQRWPENSAAETPSKAATSAAGFQPSIPPGAFPGQQPLQVAGWSVSDVGRWLDTLALAQYKRAFADATVDGSLLLHLTDDDLRNTLGMEHRLHRKKVLTTVEEMRVRERNQMRPLYGDGTGGIGASPTVSEAIPMPSSNSPIRATPATTANPVNAVSNPVPTLSAGSPPGSNDSPAGAGRVVVSFNEFCSLVRHGKVKQLREALQDVPERKFDPLIVKTPFAPGTGTIYNDQLEKSVFHVNKGDDNGNSALLLAAQNNHLKVAQLLLSKGANPDHQNSHGHTAGHYAMAYSFFDLGAWLLDPDKGGGRDDILNENGLAAYDATWRWLSTKPNGVLAALMALQPPDGDAEKTPTSSEIPVAIRCVVLIMELTVVSGGAFLLLLISSVVGALVRSLIGENVVARMCEAAAFGWGLVTFMSWFFQQPKREFMRRLTRFGWSDAKTCLTSTLLHSAAVLGLTLWDEDQVLVSWRNVETAVRRSDGSVATVEIMQNLLLAPMNEELFFRGVIVLVTVNRLQSLKWSAWISSFLFAAIHLVNARHIGTQYSASYVAFQVLWAWLVGLFLALQLAVSESLTQCLALHMINNIFALGVSKTHNYSFLATKRQEA</sequence>
<feature type="repeat" description="ANK" evidence="4">
    <location>
        <begin position="1806"/>
        <end position="1838"/>
    </location>
</feature>
<keyword evidence="12" id="KW-1185">Reference proteome</keyword>
<dbReference type="SMART" id="SM00454">
    <property type="entry name" value="SAM"/>
    <property type="match status" value="1"/>
</dbReference>
<name>A0A8J5J0A0_9STRA</name>
<dbReference type="Pfam" id="PF02517">
    <property type="entry name" value="Rce1-like"/>
    <property type="match status" value="1"/>
</dbReference>
<dbReference type="PROSITE" id="PS50096">
    <property type="entry name" value="IQ"/>
    <property type="match status" value="5"/>
</dbReference>
<gene>
    <name evidence="11" type="ORF">JG688_00002804</name>
</gene>
<protein>
    <recommendedName>
        <fullName evidence="13">Calmodulin</fullName>
    </recommendedName>
</protein>
<proteinExistence type="predicted"/>
<feature type="compositionally biased region" description="Basic and acidic residues" evidence="7">
    <location>
        <begin position="979"/>
        <end position="990"/>
    </location>
</feature>
<dbReference type="InterPro" id="IPR003675">
    <property type="entry name" value="Rce1/LyrA-like_dom"/>
</dbReference>
<dbReference type="Pfam" id="PF00536">
    <property type="entry name" value="SAM_1"/>
    <property type="match status" value="1"/>
</dbReference>
<evidence type="ECO:0000256" key="7">
    <source>
        <dbReference type="SAM" id="MobiDB-lite"/>
    </source>
</evidence>
<feature type="compositionally biased region" description="Polar residues" evidence="7">
    <location>
        <begin position="316"/>
        <end position="361"/>
    </location>
</feature>
<dbReference type="PANTHER" id="PTHR22998">
    <property type="entry name" value="SARM1"/>
    <property type="match status" value="1"/>
</dbReference>
<evidence type="ECO:0000313" key="11">
    <source>
        <dbReference type="EMBL" id="KAG6974966.1"/>
    </source>
</evidence>
<dbReference type="InterPro" id="IPR001660">
    <property type="entry name" value="SAM"/>
</dbReference>
<dbReference type="SMART" id="SM00448">
    <property type="entry name" value="REC"/>
    <property type="match status" value="1"/>
</dbReference>
<comment type="caution">
    <text evidence="5">Lacks conserved residue(s) required for the propagation of feature annotation.</text>
</comment>
<dbReference type="GO" id="GO:0034128">
    <property type="term" value="P:negative regulation of MyD88-independent toll-like receptor signaling pathway"/>
    <property type="evidence" value="ECO:0007669"/>
    <property type="project" value="InterPro"/>
</dbReference>
<dbReference type="GO" id="GO:0080120">
    <property type="term" value="P:CAAX-box protein maturation"/>
    <property type="evidence" value="ECO:0007669"/>
    <property type="project" value="UniProtKB-ARBA"/>
</dbReference>
<feature type="transmembrane region" description="Helical" evidence="8">
    <location>
        <begin position="2109"/>
        <end position="2129"/>
    </location>
</feature>
<keyword evidence="3" id="KW-0677">Repeat</keyword>
<dbReference type="CDD" id="cd17546">
    <property type="entry name" value="REC_hyHK_CKI1_RcsC-like"/>
    <property type="match status" value="1"/>
</dbReference>
<keyword evidence="6" id="KW-0175">Coiled coil</keyword>
<dbReference type="GO" id="GO:0048678">
    <property type="term" value="P:response to axon injury"/>
    <property type="evidence" value="ECO:0007669"/>
    <property type="project" value="InterPro"/>
</dbReference>
<dbReference type="InterPro" id="IPR039184">
    <property type="entry name" value="SARM1"/>
</dbReference>
<dbReference type="Pfam" id="PF12796">
    <property type="entry name" value="Ank_2"/>
    <property type="match status" value="1"/>
</dbReference>
<reference evidence="11" key="1">
    <citation type="submission" date="2021-01" db="EMBL/GenBank/DDBJ databases">
        <title>Phytophthora aleatoria, a newly-described species from Pinus radiata is distinct from Phytophthora cactorum isolates based on comparative genomics.</title>
        <authorList>
            <person name="Mcdougal R."/>
            <person name="Panda P."/>
            <person name="Williams N."/>
            <person name="Studholme D.J."/>
        </authorList>
    </citation>
    <scope>NUCLEOTIDE SEQUENCE</scope>
    <source>
        <strain evidence="11">NZFS 4037</strain>
    </source>
</reference>
<keyword evidence="8" id="KW-0472">Membrane</keyword>
<feature type="region of interest" description="Disordered" evidence="7">
    <location>
        <begin position="945"/>
        <end position="990"/>
    </location>
</feature>
<dbReference type="PROSITE" id="PS50105">
    <property type="entry name" value="SAM_DOMAIN"/>
    <property type="match status" value="1"/>
</dbReference>
<dbReference type="PANTHER" id="PTHR22998:SF1">
    <property type="entry name" value="NAD(+) HYDROLASE SARM1"/>
    <property type="match status" value="1"/>
</dbReference>
<feature type="compositionally biased region" description="Low complexity" evidence="7">
    <location>
        <begin position="1704"/>
        <end position="1713"/>
    </location>
</feature>
<evidence type="ECO:0000256" key="3">
    <source>
        <dbReference type="ARBA" id="ARBA00022737"/>
    </source>
</evidence>
<feature type="region of interest" description="Disordered" evidence="7">
    <location>
        <begin position="569"/>
        <end position="589"/>
    </location>
</feature>
<dbReference type="GO" id="GO:0004175">
    <property type="term" value="F:endopeptidase activity"/>
    <property type="evidence" value="ECO:0007669"/>
    <property type="project" value="UniProtKB-ARBA"/>
</dbReference>
<dbReference type="Pfam" id="PF00072">
    <property type="entry name" value="Response_reg"/>
    <property type="match status" value="1"/>
</dbReference>
<dbReference type="GO" id="GO:0000160">
    <property type="term" value="P:phosphorelay signal transduction system"/>
    <property type="evidence" value="ECO:0007669"/>
    <property type="project" value="InterPro"/>
</dbReference>
<evidence type="ECO:0000313" key="12">
    <source>
        <dbReference type="Proteomes" id="UP000709295"/>
    </source>
</evidence>
<feature type="region of interest" description="Disordered" evidence="7">
    <location>
        <begin position="1562"/>
        <end position="1594"/>
    </location>
</feature>
<comment type="subcellular location">
    <subcellularLocation>
        <location evidence="1">Cytoplasm</location>
    </subcellularLocation>
</comment>
<dbReference type="Pfam" id="PF00612">
    <property type="entry name" value="IQ"/>
    <property type="match status" value="3"/>
</dbReference>
<evidence type="ECO:0000259" key="9">
    <source>
        <dbReference type="PROSITE" id="PS50105"/>
    </source>
</evidence>
<dbReference type="EMBL" id="JAENGY010000078">
    <property type="protein sequence ID" value="KAG6974966.1"/>
    <property type="molecule type" value="Genomic_DNA"/>
</dbReference>
<evidence type="ECO:0000256" key="4">
    <source>
        <dbReference type="PROSITE-ProRule" id="PRU00023"/>
    </source>
</evidence>
<feature type="domain" description="SAM" evidence="9">
    <location>
        <begin position="1603"/>
        <end position="1667"/>
    </location>
</feature>
<evidence type="ECO:0000256" key="8">
    <source>
        <dbReference type="SAM" id="Phobius"/>
    </source>
</evidence>
<dbReference type="GO" id="GO:0005737">
    <property type="term" value="C:cytoplasm"/>
    <property type="evidence" value="ECO:0007669"/>
    <property type="project" value="UniProtKB-SubCell"/>
</dbReference>
<feature type="compositionally biased region" description="Basic and acidic residues" evidence="7">
    <location>
        <begin position="954"/>
        <end position="972"/>
    </location>
</feature>
<dbReference type="GO" id="GO:0035591">
    <property type="term" value="F:signaling adaptor activity"/>
    <property type="evidence" value="ECO:0007669"/>
    <property type="project" value="InterPro"/>
</dbReference>
<feature type="transmembrane region" description="Helical" evidence="8">
    <location>
        <begin position="2080"/>
        <end position="2097"/>
    </location>
</feature>
<dbReference type="PROSITE" id="PS50110">
    <property type="entry name" value="RESPONSE_REGULATORY"/>
    <property type="match status" value="1"/>
</dbReference>
<feature type="region of interest" description="Disordered" evidence="7">
    <location>
        <begin position="1694"/>
        <end position="1713"/>
    </location>
</feature>
<dbReference type="InterPro" id="IPR001789">
    <property type="entry name" value="Sig_transdc_resp-reg_receiver"/>
</dbReference>
<feature type="compositionally biased region" description="Polar residues" evidence="7">
    <location>
        <begin position="294"/>
        <end position="305"/>
    </location>
</feature>
<evidence type="ECO:0000256" key="5">
    <source>
        <dbReference type="PROSITE-ProRule" id="PRU00169"/>
    </source>
</evidence>
<feature type="compositionally biased region" description="Polar residues" evidence="7">
    <location>
        <begin position="1562"/>
        <end position="1577"/>
    </location>
</feature>
<feature type="transmembrane region" description="Helical" evidence="8">
    <location>
        <begin position="1959"/>
        <end position="1981"/>
    </location>
</feature>
<evidence type="ECO:0000256" key="2">
    <source>
        <dbReference type="ARBA" id="ARBA00022490"/>
    </source>
</evidence>
<evidence type="ECO:0000259" key="10">
    <source>
        <dbReference type="PROSITE" id="PS50110"/>
    </source>
</evidence>
<feature type="region of interest" description="Disordered" evidence="7">
    <location>
        <begin position="264"/>
        <end position="361"/>
    </location>
</feature>
<dbReference type="SMART" id="SM00015">
    <property type="entry name" value="IQ"/>
    <property type="match status" value="6"/>
</dbReference>
<keyword evidence="2" id="KW-0963">Cytoplasm</keyword>
<evidence type="ECO:0000256" key="1">
    <source>
        <dbReference type="ARBA" id="ARBA00004496"/>
    </source>
</evidence>
<dbReference type="PROSITE" id="PS50297">
    <property type="entry name" value="ANK_REP_REGION"/>
    <property type="match status" value="1"/>
</dbReference>
<keyword evidence="8" id="KW-0812">Transmembrane</keyword>
<dbReference type="InterPro" id="IPR002110">
    <property type="entry name" value="Ankyrin_rpt"/>
</dbReference>
<comment type="caution">
    <text evidence="11">The sequence shown here is derived from an EMBL/GenBank/DDBJ whole genome shotgun (WGS) entry which is preliminary data.</text>
</comment>
<evidence type="ECO:0000256" key="6">
    <source>
        <dbReference type="SAM" id="Coils"/>
    </source>
</evidence>
<dbReference type="GO" id="GO:0003953">
    <property type="term" value="F:NAD+ nucleosidase activity"/>
    <property type="evidence" value="ECO:0007669"/>
    <property type="project" value="InterPro"/>
</dbReference>
<feature type="compositionally biased region" description="Polar residues" evidence="7">
    <location>
        <begin position="1044"/>
        <end position="1058"/>
    </location>
</feature>
<feature type="coiled-coil region" evidence="6">
    <location>
        <begin position="1389"/>
        <end position="1430"/>
    </location>
</feature>
<feature type="region of interest" description="Disordered" evidence="7">
    <location>
        <begin position="1031"/>
        <end position="1063"/>
    </location>
</feature>
<organism evidence="11 12">
    <name type="scientific">Phytophthora aleatoria</name>
    <dbReference type="NCBI Taxonomy" id="2496075"/>
    <lineage>
        <taxon>Eukaryota</taxon>
        <taxon>Sar</taxon>
        <taxon>Stramenopiles</taxon>
        <taxon>Oomycota</taxon>
        <taxon>Peronosporomycetes</taxon>
        <taxon>Peronosporales</taxon>
        <taxon>Peronosporaceae</taxon>
        <taxon>Phytophthora</taxon>
    </lineage>
</organism>
<feature type="region of interest" description="Disordered" evidence="7">
    <location>
        <begin position="382"/>
        <end position="401"/>
    </location>
</feature>
<dbReference type="InterPro" id="IPR000048">
    <property type="entry name" value="IQ_motif_EF-hand-BS"/>
</dbReference>
<keyword evidence="4" id="KW-0040">ANK repeat</keyword>